<proteinExistence type="predicted"/>
<dbReference type="KEGG" id="psyr:N018_12670"/>
<reference evidence="1 2" key="1">
    <citation type="submission" date="2013-12" db="EMBL/GenBank/DDBJ databases">
        <title>Interactions Between Genome Architecture and Virulence Genes in Pseudomonas syringae, strain CC1557 as a model.</title>
        <authorList>
            <person name="Baltrus D."/>
            <person name="Hockett K."/>
            <person name="Karlsrud E."/>
            <person name="Dougherty K."/>
            <person name="Nishimura M."/>
        </authorList>
    </citation>
    <scope>NUCLEOTIDE SEQUENCE [LARGE SCALE GENOMIC DNA]</scope>
    <source>
        <strain evidence="1 2">CC1557</strain>
    </source>
</reference>
<dbReference type="HOGENOM" id="CLU_1069056_0_0_6"/>
<evidence type="ECO:0000313" key="1">
    <source>
        <dbReference type="EMBL" id="AHG41028.1"/>
    </source>
</evidence>
<dbReference type="Gene3D" id="2.40.360.20">
    <property type="match status" value="1"/>
</dbReference>
<sequence length="233" mass="24539">MVVAWSGAFAGSAVASDKSSGICIAKADFRQGSPVETQTRISNARGVPGHNKTETLDRQSFAGANSLVQVHNTLINNATECTGYAFVDLVDGKLVKSGNQHGSGASLVTTYNESPLAVPSDLQPGQTVTVSYLSKTVTTGPGVEYEITEKHTYIGREAVTTPLATFDACKFPNEISSGLTNSKDGQNLAVIESWFAFDGSIAAAYRNFFPAHGGLQGATNETIKSSRPCNNLL</sequence>
<evidence type="ECO:0000313" key="2">
    <source>
        <dbReference type="Proteomes" id="UP000019089"/>
    </source>
</evidence>
<accession>W0MVH4</accession>
<name>W0MVH4_PSESX</name>
<organism evidence="1 2">
    <name type="scientific">Pseudomonas syringae CC1557</name>
    <dbReference type="NCBI Taxonomy" id="1357279"/>
    <lineage>
        <taxon>Bacteria</taxon>
        <taxon>Pseudomonadati</taxon>
        <taxon>Pseudomonadota</taxon>
        <taxon>Gammaproteobacteria</taxon>
        <taxon>Pseudomonadales</taxon>
        <taxon>Pseudomonadaceae</taxon>
        <taxon>Pseudomonas</taxon>
        <taxon>Pseudomonas syringae</taxon>
    </lineage>
</organism>
<dbReference type="AlphaFoldDB" id="W0MVH4"/>
<gene>
    <name evidence="1" type="ORF">N018_12670</name>
</gene>
<dbReference type="EMBL" id="CP007014">
    <property type="protein sequence ID" value="AHG41028.1"/>
    <property type="molecule type" value="Genomic_DNA"/>
</dbReference>
<protein>
    <submittedName>
        <fullName evidence="1">Uncharacterized protein</fullName>
    </submittedName>
</protein>
<dbReference type="Proteomes" id="UP000019089">
    <property type="component" value="Chromosome"/>
</dbReference>